<evidence type="ECO:0008006" key="4">
    <source>
        <dbReference type="Google" id="ProtNLM"/>
    </source>
</evidence>
<dbReference type="SUPFAM" id="SSF46894">
    <property type="entry name" value="C-terminal effector domain of the bipartite response regulators"/>
    <property type="match status" value="1"/>
</dbReference>
<dbReference type="InterPro" id="IPR016032">
    <property type="entry name" value="Sig_transdc_resp-reg_C-effctor"/>
</dbReference>
<organism evidence="2 3">
    <name type="scientific">Mesorhizobium dulcispinae</name>
    <dbReference type="NCBI Taxonomy" id="3072316"/>
    <lineage>
        <taxon>Bacteria</taxon>
        <taxon>Pseudomonadati</taxon>
        <taxon>Pseudomonadota</taxon>
        <taxon>Alphaproteobacteria</taxon>
        <taxon>Hyphomicrobiales</taxon>
        <taxon>Phyllobacteriaceae</taxon>
        <taxon>Mesorhizobium</taxon>
    </lineage>
</organism>
<dbReference type="Proteomes" id="UP001271780">
    <property type="component" value="Unassembled WGS sequence"/>
</dbReference>
<evidence type="ECO:0000313" key="3">
    <source>
        <dbReference type="Proteomes" id="UP001271780"/>
    </source>
</evidence>
<dbReference type="EMBL" id="JAVIIZ010000003">
    <property type="protein sequence ID" value="MDX8471844.1"/>
    <property type="molecule type" value="Genomic_DNA"/>
</dbReference>
<dbReference type="InterPro" id="IPR051677">
    <property type="entry name" value="AfsR-DnrI-RedD_regulator"/>
</dbReference>
<dbReference type="Gene3D" id="1.10.10.10">
    <property type="entry name" value="Winged helix-like DNA-binding domain superfamily/Winged helix DNA-binding domain"/>
    <property type="match status" value="1"/>
</dbReference>
<feature type="region of interest" description="Disordered" evidence="1">
    <location>
        <begin position="83"/>
        <end position="104"/>
    </location>
</feature>
<accession>A0ABU4XB89</accession>
<dbReference type="PANTHER" id="PTHR35807:SF1">
    <property type="entry name" value="TRANSCRIPTIONAL REGULATOR REDD"/>
    <property type="match status" value="1"/>
</dbReference>
<sequence>MTVGPYSGPLILCVLGDFQVARDGALLDLPPSRKTRALLAYLAVTGKAHQRERLCEIFWDIPDDPRGALRWSLSKIRQVLGETNSPWSPTATASRSRSQRTMPGCCRC</sequence>
<feature type="compositionally biased region" description="Polar residues" evidence="1">
    <location>
        <begin position="83"/>
        <end position="101"/>
    </location>
</feature>
<evidence type="ECO:0000313" key="2">
    <source>
        <dbReference type="EMBL" id="MDX8471844.1"/>
    </source>
</evidence>
<name>A0ABU4XB89_9HYPH</name>
<gene>
    <name evidence="2" type="ORF">RFM27_07165</name>
</gene>
<protein>
    <recommendedName>
        <fullName evidence="4">OmpR/PhoB-type domain-containing protein</fullName>
    </recommendedName>
</protein>
<proteinExistence type="predicted"/>
<dbReference type="InterPro" id="IPR036388">
    <property type="entry name" value="WH-like_DNA-bd_sf"/>
</dbReference>
<dbReference type="RefSeq" id="WP_320316182.1">
    <property type="nucleotide sequence ID" value="NZ_JAVIIX010000004.1"/>
</dbReference>
<reference evidence="2 3" key="1">
    <citation type="submission" date="2023-08" db="EMBL/GenBank/DDBJ databases">
        <title>Implementing the SeqCode for naming new Mesorhizobium species isolated from Vachellia karroo root nodules.</title>
        <authorList>
            <person name="Van Lill M."/>
        </authorList>
    </citation>
    <scope>NUCLEOTIDE SEQUENCE [LARGE SCALE GENOMIC DNA]</scope>
    <source>
        <strain evidence="2 3">VK23A</strain>
    </source>
</reference>
<evidence type="ECO:0000256" key="1">
    <source>
        <dbReference type="SAM" id="MobiDB-lite"/>
    </source>
</evidence>
<keyword evidence="3" id="KW-1185">Reference proteome</keyword>
<dbReference type="PANTHER" id="PTHR35807">
    <property type="entry name" value="TRANSCRIPTIONAL REGULATOR REDD-RELATED"/>
    <property type="match status" value="1"/>
</dbReference>
<comment type="caution">
    <text evidence="2">The sequence shown here is derived from an EMBL/GenBank/DDBJ whole genome shotgun (WGS) entry which is preliminary data.</text>
</comment>